<dbReference type="Proteomes" id="UP001163223">
    <property type="component" value="Chromosome"/>
</dbReference>
<name>A0ACD4NJL9_9HYPH</name>
<sequence length="443" mass="47143">MSEDLVARYGARTAPRYTSYPTAADFTAAVGPAEHARWLGALDPAEPVSIYLHVPYCREICAYCGCHAKAVRRDEPVAALRAALGAEIRLVADRLPNRLTIGRLAFGGGTPSILGVEGLAAVVGALGERFDVDPQAERSIELDPRFVDAALCDGLAGLGFNRVSLGVQDVEPRVQAAIGRVQPIETVEAAVRLVRSAGIRRLNLDLIYGLPHQSENSLARTCEAVIALGPDRVAAYGYAHLPQRRANQRLVDASALPGARERFAQSATIAARFQAHGYQAIGIDHYARLCDPLAAAVRGGSLRRNFQGYTDDACSTLIGFGPSAVSQLPGGFAQNLGSISGWHERIAAGDLATARGHAATGDDRVRAAIIESLMCRFRAELGGDAPRFGDEIALLRPLVADGLVEVREGMVAVTRAGRPFVRLVAAVFDRFRTEATANFSGAV</sequence>
<dbReference type="EMBL" id="CP113520">
    <property type="protein sequence ID" value="WAJ27022.1"/>
    <property type="molecule type" value="Genomic_DNA"/>
</dbReference>
<dbReference type="EC" id="1.3.98.3" evidence="1"/>
<evidence type="ECO:0000313" key="1">
    <source>
        <dbReference type="EMBL" id="WAJ27022.1"/>
    </source>
</evidence>
<keyword evidence="1" id="KW-0560">Oxidoreductase</keyword>
<proteinExistence type="predicted"/>
<reference evidence="1" key="1">
    <citation type="submission" date="2022-11" db="EMBL/GenBank/DDBJ databases">
        <title>beta-Carotene-producing bacterium, Jeongeuplla avenae sp. nov., alleviates the salt stress of Arabidopsis seedlings.</title>
        <authorList>
            <person name="Jiang L."/>
            <person name="Lee J."/>
        </authorList>
    </citation>
    <scope>NUCLEOTIDE SEQUENCE</scope>
    <source>
        <strain evidence="1">DY_R2A_6</strain>
    </source>
</reference>
<evidence type="ECO:0000313" key="2">
    <source>
        <dbReference type="Proteomes" id="UP001163223"/>
    </source>
</evidence>
<keyword evidence="2" id="KW-1185">Reference proteome</keyword>
<gene>
    <name evidence="1" type="primary">hemN</name>
    <name evidence="1" type="ORF">OXU80_19445</name>
</gene>
<accession>A0ACD4NJL9</accession>
<protein>
    <submittedName>
        <fullName evidence="1">Oxygen-independent coproporphyrinogen III oxidase</fullName>
        <ecNumber evidence="1">1.3.98.3</ecNumber>
    </submittedName>
</protein>
<organism evidence="1 2">
    <name type="scientific">Antarcticirhabdus aurantiaca</name>
    <dbReference type="NCBI Taxonomy" id="2606717"/>
    <lineage>
        <taxon>Bacteria</taxon>
        <taxon>Pseudomonadati</taxon>
        <taxon>Pseudomonadota</taxon>
        <taxon>Alphaproteobacteria</taxon>
        <taxon>Hyphomicrobiales</taxon>
        <taxon>Aurantimonadaceae</taxon>
        <taxon>Antarcticirhabdus</taxon>
    </lineage>
</organism>